<dbReference type="Pfam" id="PF01408">
    <property type="entry name" value="GFO_IDH_MocA"/>
    <property type="match status" value="1"/>
</dbReference>
<dbReference type="STRING" id="59196.RICGR_0547"/>
<accession>A8PLV6</accession>
<organism evidence="3 4">
    <name type="scientific">Rickettsiella grylli</name>
    <dbReference type="NCBI Taxonomy" id="59196"/>
    <lineage>
        <taxon>Bacteria</taxon>
        <taxon>Pseudomonadati</taxon>
        <taxon>Pseudomonadota</taxon>
        <taxon>Gammaproteobacteria</taxon>
        <taxon>Legionellales</taxon>
        <taxon>Coxiellaceae</taxon>
        <taxon>Rickettsiella</taxon>
    </lineage>
</organism>
<keyword evidence="4" id="KW-1185">Reference proteome</keyword>
<dbReference type="InterPro" id="IPR036291">
    <property type="entry name" value="NAD(P)-bd_dom_sf"/>
</dbReference>
<protein>
    <submittedName>
        <fullName evidence="3">Myo-inositol 2-dehydrogenase</fullName>
    </submittedName>
</protein>
<name>A8PLV6_9COXI</name>
<evidence type="ECO:0000313" key="3">
    <source>
        <dbReference type="EMBL" id="EDP46544.1"/>
    </source>
</evidence>
<reference evidence="3" key="2">
    <citation type="submission" date="2007-10" db="EMBL/GenBank/DDBJ databases">
        <authorList>
            <person name="Myers G.S."/>
        </authorList>
    </citation>
    <scope>NUCLEOTIDE SEQUENCE [LARGE SCALE GENOMIC DNA]</scope>
</reference>
<dbReference type="Gene3D" id="3.40.50.720">
    <property type="entry name" value="NAD(P)-binding Rossmann-like Domain"/>
    <property type="match status" value="1"/>
</dbReference>
<evidence type="ECO:0000259" key="2">
    <source>
        <dbReference type="Pfam" id="PF01408"/>
    </source>
</evidence>
<dbReference type="PANTHER" id="PTHR43818:SF11">
    <property type="entry name" value="BCDNA.GH03377"/>
    <property type="match status" value="1"/>
</dbReference>
<proteinExistence type="predicted"/>
<evidence type="ECO:0000256" key="1">
    <source>
        <dbReference type="ARBA" id="ARBA00023002"/>
    </source>
</evidence>
<dbReference type="SUPFAM" id="SSF51735">
    <property type="entry name" value="NAD(P)-binding Rossmann-fold domains"/>
    <property type="match status" value="1"/>
</dbReference>
<dbReference type="OrthoDB" id="9774191at2"/>
<keyword evidence="1" id="KW-0560">Oxidoreductase</keyword>
<feature type="domain" description="Gfo/Idh/MocA-like oxidoreductase N-terminal" evidence="2">
    <location>
        <begin position="3"/>
        <end position="108"/>
    </location>
</feature>
<dbReference type="Proteomes" id="UP000054075">
    <property type="component" value="Unassembled WGS sequence"/>
</dbReference>
<evidence type="ECO:0000313" key="4">
    <source>
        <dbReference type="Proteomes" id="UP000054075"/>
    </source>
</evidence>
<sequence>MVADYHISNFLKINNVEIKWICDTSREALTRTAEKYKLQGICTDYKKILNDKFINAVIICTSPHNHYQIGMESIQAKKHVLLEKPIAVTREETYRLYDEASKNPEIVIFECSSRHSRLQPKFFAIKKII</sequence>
<comment type="caution">
    <text evidence="3">The sequence shown here is derived from an EMBL/GenBank/DDBJ whole genome shotgun (WGS) entry which is preliminary data.</text>
</comment>
<dbReference type="PANTHER" id="PTHR43818">
    <property type="entry name" value="BCDNA.GH03377"/>
    <property type="match status" value="1"/>
</dbReference>
<gene>
    <name evidence="3" type="ORF">RICGR_0547</name>
</gene>
<dbReference type="AlphaFoldDB" id="A8PLV6"/>
<dbReference type="EMBL" id="AAQJ02000001">
    <property type="protein sequence ID" value="EDP46544.1"/>
    <property type="molecule type" value="Genomic_DNA"/>
</dbReference>
<dbReference type="GO" id="GO:0016491">
    <property type="term" value="F:oxidoreductase activity"/>
    <property type="evidence" value="ECO:0007669"/>
    <property type="project" value="UniProtKB-KW"/>
</dbReference>
<dbReference type="InterPro" id="IPR050463">
    <property type="entry name" value="Gfo/Idh/MocA_oxidrdct_glycsds"/>
</dbReference>
<dbReference type="InterPro" id="IPR000683">
    <property type="entry name" value="Gfo/Idh/MocA-like_OxRdtase_N"/>
</dbReference>
<dbReference type="GO" id="GO:0000166">
    <property type="term" value="F:nucleotide binding"/>
    <property type="evidence" value="ECO:0007669"/>
    <property type="project" value="InterPro"/>
</dbReference>
<dbReference type="eggNOG" id="COG0673">
    <property type="taxonomic scope" value="Bacteria"/>
</dbReference>
<reference evidence="3" key="1">
    <citation type="submission" date="2006-04" db="EMBL/GenBank/DDBJ databases">
        <authorList>
            <person name="Seshadri R."/>
            <person name="Federici B.A."/>
        </authorList>
    </citation>
    <scope>NUCLEOTIDE SEQUENCE [LARGE SCALE GENOMIC DNA]</scope>
</reference>